<keyword evidence="4 9" id="KW-0813">Transport</keyword>
<dbReference type="InterPro" id="IPR036771">
    <property type="entry name" value="ATPsynth_dsu/esu_N"/>
</dbReference>
<dbReference type="NCBIfam" id="NF004871">
    <property type="entry name" value="PRK06228.1"/>
    <property type="match status" value="1"/>
</dbReference>
<dbReference type="InterPro" id="IPR001469">
    <property type="entry name" value="ATP_synth_F1_dsu/esu"/>
</dbReference>
<name>A0AAE3WC29_9RHOB</name>
<dbReference type="HAMAP" id="MF_00530">
    <property type="entry name" value="ATP_synth_epsil_bac"/>
    <property type="match status" value="1"/>
</dbReference>
<dbReference type="Proteomes" id="UP001226762">
    <property type="component" value="Unassembled WGS sequence"/>
</dbReference>
<keyword evidence="9" id="KW-1003">Cell membrane</keyword>
<keyword evidence="8 9" id="KW-0139">CF(1)</keyword>
<gene>
    <name evidence="9" type="primary">atpC</name>
    <name evidence="11" type="ORF">NO357_03390</name>
</gene>
<comment type="subunit">
    <text evidence="9">F-type ATPases have 2 components, CF(1) - the catalytic core - and CF(0) - the membrane proton channel. CF(1) has five subunits: alpha(3), beta(3), gamma(1), delta(1), epsilon(1). CF(0) has three main subunits: a, b and c.</text>
</comment>
<dbReference type="GO" id="GO:0046933">
    <property type="term" value="F:proton-transporting ATP synthase activity, rotational mechanism"/>
    <property type="evidence" value="ECO:0007669"/>
    <property type="project" value="UniProtKB-UniRule"/>
</dbReference>
<accession>A0AAE3WC29</accession>
<evidence type="ECO:0000256" key="9">
    <source>
        <dbReference type="HAMAP-Rule" id="MF_00530"/>
    </source>
</evidence>
<comment type="caution">
    <text evidence="11">The sequence shown here is derived from an EMBL/GenBank/DDBJ whole genome shotgun (WGS) entry which is preliminary data.</text>
</comment>
<evidence type="ECO:0000313" key="11">
    <source>
        <dbReference type="EMBL" id="MDQ2088945.1"/>
    </source>
</evidence>
<dbReference type="InterPro" id="IPR020546">
    <property type="entry name" value="ATP_synth_F1_dsu/esu_N"/>
</dbReference>
<dbReference type="AlphaFoldDB" id="A0AAE3WC29"/>
<dbReference type="Gene3D" id="2.60.15.10">
    <property type="entry name" value="F0F1 ATP synthase delta/epsilon subunit, N-terminal"/>
    <property type="match status" value="1"/>
</dbReference>
<keyword evidence="9" id="KW-0066">ATP synthesis</keyword>
<evidence type="ECO:0000256" key="1">
    <source>
        <dbReference type="ARBA" id="ARBA00003543"/>
    </source>
</evidence>
<comment type="similarity">
    <text evidence="3 9">Belongs to the ATPase epsilon chain family.</text>
</comment>
<comment type="subcellular location">
    <subcellularLocation>
        <location evidence="9">Cell membrane</location>
        <topology evidence="9">Peripheral membrane protein</topology>
    </subcellularLocation>
    <subcellularLocation>
        <location evidence="2">Endomembrane system</location>
        <topology evidence="2">Peripheral membrane protein</topology>
    </subcellularLocation>
</comment>
<dbReference type="GO" id="GO:0012505">
    <property type="term" value="C:endomembrane system"/>
    <property type="evidence" value="ECO:0007669"/>
    <property type="project" value="UniProtKB-SubCell"/>
</dbReference>
<evidence type="ECO:0000313" key="12">
    <source>
        <dbReference type="Proteomes" id="UP001226762"/>
    </source>
</evidence>
<reference evidence="11" key="2">
    <citation type="submission" date="2023-02" db="EMBL/GenBank/DDBJ databases">
        <title>'Rhodoalgimonas zhirmunskyi' gen. nov., isolated from a red alga.</title>
        <authorList>
            <person name="Nedashkovskaya O.I."/>
            <person name="Otstavnykh N.Y."/>
            <person name="Bystritskaya E.P."/>
            <person name="Balabanova L.A."/>
            <person name="Isaeva M.P."/>
        </authorList>
    </citation>
    <scope>NUCLEOTIDE SEQUENCE</scope>
    <source>
        <strain evidence="11">KCTC 52189</strain>
    </source>
</reference>
<proteinExistence type="inferred from homology"/>
<evidence type="ECO:0000256" key="7">
    <source>
        <dbReference type="ARBA" id="ARBA00023136"/>
    </source>
</evidence>
<evidence type="ECO:0000256" key="6">
    <source>
        <dbReference type="ARBA" id="ARBA00023065"/>
    </source>
</evidence>
<dbReference type="SUPFAM" id="SSF51344">
    <property type="entry name" value="Epsilon subunit of F1F0-ATP synthase N-terminal domain"/>
    <property type="match status" value="1"/>
</dbReference>
<keyword evidence="7 9" id="KW-0472">Membrane</keyword>
<evidence type="ECO:0000259" key="10">
    <source>
        <dbReference type="Pfam" id="PF02823"/>
    </source>
</evidence>
<evidence type="ECO:0000256" key="3">
    <source>
        <dbReference type="ARBA" id="ARBA00005712"/>
    </source>
</evidence>
<organism evidence="11 12">
    <name type="scientific">Marimonas arenosa</name>
    <dbReference type="NCBI Taxonomy" id="1795305"/>
    <lineage>
        <taxon>Bacteria</taxon>
        <taxon>Pseudomonadati</taxon>
        <taxon>Pseudomonadota</taxon>
        <taxon>Alphaproteobacteria</taxon>
        <taxon>Rhodobacterales</taxon>
        <taxon>Paracoccaceae</taxon>
        <taxon>Marimonas</taxon>
    </lineage>
</organism>
<evidence type="ECO:0000256" key="5">
    <source>
        <dbReference type="ARBA" id="ARBA00022781"/>
    </source>
</evidence>
<dbReference type="InterPro" id="IPR024037">
    <property type="entry name" value="Alt_ATP_synth_F1_esu"/>
</dbReference>
<evidence type="ECO:0000256" key="8">
    <source>
        <dbReference type="ARBA" id="ARBA00023196"/>
    </source>
</evidence>
<dbReference type="NCBIfam" id="TIGR03166">
    <property type="entry name" value="alt_F1F0_F1_eps"/>
    <property type="match status" value="1"/>
</dbReference>
<dbReference type="GO" id="GO:0005886">
    <property type="term" value="C:plasma membrane"/>
    <property type="evidence" value="ECO:0007669"/>
    <property type="project" value="UniProtKB-SubCell"/>
</dbReference>
<dbReference type="GO" id="GO:0045259">
    <property type="term" value="C:proton-transporting ATP synthase complex"/>
    <property type="evidence" value="ECO:0007669"/>
    <property type="project" value="UniProtKB-KW"/>
</dbReference>
<sequence length="138" mass="15184">MAPKRGSTMRLEVITPVEVILDIEATRIVADAPNGAFGMLPRHADFVTLLVPGILTYETEDGREGYVGINSGTLVKCGSEVLVSVLGAVLSDRLEDLAQRVVEDFKTQDEEERQARSALARLEAGMVRHFQKLELDYP</sequence>
<dbReference type="Pfam" id="PF02823">
    <property type="entry name" value="ATP-synt_DE_N"/>
    <property type="match status" value="1"/>
</dbReference>
<keyword evidence="6 9" id="KW-0406">Ion transport</keyword>
<dbReference type="CDD" id="cd12152">
    <property type="entry name" value="F1-ATPase_delta"/>
    <property type="match status" value="1"/>
</dbReference>
<keyword evidence="12" id="KW-1185">Reference proteome</keyword>
<protein>
    <recommendedName>
        <fullName evidence="9">ATP synthase epsilon chain</fullName>
    </recommendedName>
    <alternativeName>
        <fullName evidence="9">ATP synthase F1 sector epsilon subunit</fullName>
    </alternativeName>
    <alternativeName>
        <fullName evidence="9">F-ATPase epsilon subunit</fullName>
    </alternativeName>
</protein>
<dbReference type="EMBL" id="JANHAX010000001">
    <property type="protein sequence ID" value="MDQ2088945.1"/>
    <property type="molecule type" value="Genomic_DNA"/>
</dbReference>
<dbReference type="GO" id="GO:0005524">
    <property type="term" value="F:ATP binding"/>
    <property type="evidence" value="ECO:0007669"/>
    <property type="project" value="UniProtKB-UniRule"/>
</dbReference>
<reference evidence="11" key="1">
    <citation type="submission" date="2022-07" db="EMBL/GenBank/DDBJ databases">
        <authorList>
            <person name="Otstavnykh N."/>
            <person name="Isaeva M."/>
            <person name="Bystritskaya E."/>
        </authorList>
    </citation>
    <scope>NUCLEOTIDE SEQUENCE</scope>
    <source>
        <strain evidence="11">KCTC 52189</strain>
    </source>
</reference>
<keyword evidence="5 9" id="KW-0375">Hydrogen ion transport</keyword>
<comment type="function">
    <text evidence="1 9">Produces ATP from ADP in the presence of a proton gradient across the membrane.</text>
</comment>
<evidence type="ECO:0000256" key="2">
    <source>
        <dbReference type="ARBA" id="ARBA00004184"/>
    </source>
</evidence>
<feature type="domain" description="ATP synthase F1 complex delta/epsilon subunit N-terminal" evidence="10">
    <location>
        <begin position="9"/>
        <end position="85"/>
    </location>
</feature>
<evidence type="ECO:0000256" key="4">
    <source>
        <dbReference type="ARBA" id="ARBA00022448"/>
    </source>
</evidence>